<dbReference type="InterPro" id="IPR009100">
    <property type="entry name" value="AcylCoA_DH/oxidase_NM_dom_sf"/>
</dbReference>
<accession>A0A101T9L6</accession>
<evidence type="ECO:0000256" key="1">
    <source>
        <dbReference type="SAM" id="MobiDB-lite"/>
    </source>
</evidence>
<comment type="caution">
    <text evidence="2">The sequence shown here is derived from an EMBL/GenBank/DDBJ whole genome shotgun (WGS) entry which is preliminary data.</text>
</comment>
<sequence>MRAAVHTDPHNVAISQFTPIAVATEADGGYRLTGKWPFASGSHQAQWTLTAFRVLDGAGEVREVRYALMSAADLTIEDTWYVAGTAGTAEQHLRRERPVRAERVHTRSGHLHGREVRAMAPRRSPATEPRSPPLPVWAS</sequence>
<proteinExistence type="predicted"/>
<feature type="compositionally biased region" description="Basic and acidic residues" evidence="1">
    <location>
        <begin position="92"/>
        <end position="105"/>
    </location>
</feature>
<keyword evidence="3" id="KW-1185">Reference proteome</keyword>
<name>A0A101T9L6_9ACTN</name>
<reference evidence="2 3" key="1">
    <citation type="submission" date="2015-10" db="EMBL/GenBank/DDBJ databases">
        <title>Draft genome sequence of Streptomyces griseoruber DSM 40281, type strain for the species Streptomyces griseoruber.</title>
        <authorList>
            <person name="Ruckert C."/>
            <person name="Winkler A."/>
            <person name="Kalinowski J."/>
            <person name="Kampfer P."/>
            <person name="Glaeser S."/>
        </authorList>
    </citation>
    <scope>NUCLEOTIDE SEQUENCE [LARGE SCALE GENOMIC DNA]</scope>
    <source>
        <strain evidence="2 3">DSM 40281</strain>
    </source>
</reference>
<dbReference type="GO" id="GO:0016627">
    <property type="term" value="F:oxidoreductase activity, acting on the CH-CH group of donors"/>
    <property type="evidence" value="ECO:0007669"/>
    <property type="project" value="InterPro"/>
</dbReference>
<dbReference type="Proteomes" id="UP000052982">
    <property type="component" value="Unassembled WGS sequence"/>
</dbReference>
<dbReference type="AlphaFoldDB" id="A0A101T9L6"/>
<evidence type="ECO:0000313" key="2">
    <source>
        <dbReference type="EMBL" id="KUN88163.1"/>
    </source>
</evidence>
<organism evidence="2 3">
    <name type="scientific">Streptomyces griseoruber</name>
    <dbReference type="NCBI Taxonomy" id="1943"/>
    <lineage>
        <taxon>Bacteria</taxon>
        <taxon>Bacillati</taxon>
        <taxon>Actinomycetota</taxon>
        <taxon>Actinomycetes</taxon>
        <taxon>Kitasatosporales</taxon>
        <taxon>Streptomycetaceae</taxon>
        <taxon>Streptomyces</taxon>
    </lineage>
</organism>
<dbReference type="STRING" id="1943.AQJ64_04310"/>
<dbReference type="InterPro" id="IPR046373">
    <property type="entry name" value="Acyl-CoA_Oxase/DH_mid-dom_sf"/>
</dbReference>
<dbReference type="EMBL" id="LMWW01000006">
    <property type="protein sequence ID" value="KUN88163.1"/>
    <property type="molecule type" value="Genomic_DNA"/>
</dbReference>
<gene>
    <name evidence="2" type="ORF">AQJ64_04310</name>
</gene>
<feature type="compositionally biased region" description="Pro residues" evidence="1">
    <location>
        <begin position="130"/>
        <end position="139"/>
    </location>
</feature>
<feature type="region of interest" description="Disordered" evidence="1">
    <location>
        <begin position="92"/>
        <end position="139"/>
    </location>
</feature>
<dbReference type="Gene3D" id="2.40.110.10">
    <property type="entry name" value="Butyryl-CoA Dehydrogenase, subunit A, domain 2"/>
    <property type="match status" value="1"/>
</dbReference>
<protein>
    <submittedName>
        <fullName evidence="2">Uncharacterized protein</fullName>
    </submittedName>
</protein>
<evidence type="ECO:0000313" key="3">
    <source>
        <dbReference type="Proteomes" id="UP000052982"/>
    </source>
</evidence>
<dbReference type="SUPFAM" id="SSF56645">
    <property type="entry name" value="Acyl-CoA dehydrogenase NM domain-like"/>
    <property type="match status" value="1"/>
</dbReference>